<feature type="region of interest" description="Disordered" evidence="1">
    <location>
        <begin position="420"/>
        <end position="456"/>
    </location>
</feature>
<gene>
    <name evidence="3" type="ORF">MYCIT1_LOCUS10540</name>
</gene>
<evidence type="ECO:0000313" key="3">
    <source>
        <dbReference type="EMBL" id="CAK5267756.1"/>
    </source>
</evidence>
<evidence type="ECO:0000256" key="1">
    <source>
        <dbReference type="SAM" id="MobiDB-lite"/>
    </source>
</evidence>
<reference evidence="3" key="1">
    <citation type="submission" date="2023-11" db="EMBL/GenBank/DDBJ databases">
        <authorList>
            <person name="De Vega J J."/>
            <person name="De Vega J J."/>
        </authorList>
    </citation>
    <scope>NUCLEOTIDE SEQUENCE</scope>
</reference>
<feature type="compositionally biased region" description="Low complexity" evidence="1">
    <location>
        <begin position="350"/>
        <end position="359"/>
    </location>
</feature>
<dbReference type="InterPro" id="IPR011993">
    <property type="entry name" value="PH-like_dom_sf"/>
</dbReference>
<name>A0AAD2H212_9AGAR</name>
<dbReference type="EMBL" id="CAVNYO010000133">
    <property type="protein sequence ID" value="CAK5267756.1"/>
    <property type="molecule type" value="Genomic_DNA"/>
</dbReference>
<feature type="region of interest" description="Disordered" evidence="1">
    <location>
        <begin position="340"/>
        <end position="399"/>
    </location>
</feature>
<organism evidence="3 4">
    <name type="scientific">Mycena citricolor</name>
    <dbReference type="NCBI Taxonomy" id="2018698"/>
    <lineage>
        <taxon>Eukaryota</taxon>
        <taxon>Fungi</taxon>
        <taxon>Dikarya</taxon>
        <taxon>Basidiomycota</taxon>
        <taxon>Agaricomycotina</taxon>
        <taxon>Agaricomycetes</taxon>
        <taxon>Agaricomycetidae</taxon>
        <taxon>Agaricales</taxon>
        <taxon>Marasmiineae</taxon>
        <taxon>Mycenaceae</taxon>
        <taxon>Mycena</taxon>
    </lineage>
</organism>
<dbReference type="PANTHER" id="PTHR38697:SF1">
    <property type="entry name" value="NUCLEAR PORE COMPLEX PROTEIN SIMILAR TO S. CEREVISIAE NUP2 (EUROFUNG)"/>
    <property type="match status" value="1"/>
</dbReference>
<feature type="compositionally biased region" description="Low complexity" evidence="1">
    <location>
        <begin position="98"/>
        <end position="109"/>
    </location>
</feature>
<dbReference type="PANTHER" id="PTHR38697">
    <property type="entry name" value="NUCLEAR PORE COMPLEX PROTEIN SIMILAR TO S. CEREVISIAE NUP2 (EUROFUNG)"/>
    <property type="match status" value="1"/>
</dbReference>
<dbReference type="Gene3D" id="2.30.29.30">
    <property type="entry name" value="Pleckstrin-homology domain (PH domain)/Phosphotyrosine-binding domain (PTB)"/>
    <property type="match status" value="1"/>
</dbReference>
<feature type="compositionally biased region" description="Basic and acidic residues" evidence="1">
    <location>
        <begin position="208"/>
        <end position="228"/>
    </location>
</feature>
<feature type="compositionally biased region" description="Basic and acidic residues" evidence="1">
    <location>
        <begin position="241"/>
        <end position="268"/>
    </location>
</feature>
<feature type="domain" description="RanBD1" evidence="2">
    <location>
        <begin position="476"/>
        <end position="557"/>
    </location>
</feature>
<feature type="compositionally biased region" description="Basic and acidic residues" evidence="1">
    <location>
        <begin position="35"/>
        <end position="48"/>
    </location>
</feature>
<dbReference type="Pfam" id="PF00638">
    <property type="entry name" value="Ran_BP1"/>
    <property type="match status" value="1"/>
</dbReference>
<feature type="compositionally biased region" description="Basic and acidic residues" evidence="1">
    <location>
        <begin position="1"/>
        <end position="10"/>
    </location>
</feature>
<evidence type="ECO:0000313" key="4">
    <source>
        <dbReference type="Proteomes" id="UP001295794"/>
    </source>
</evidence>
<dbReference type="SUPFAM" id="SSF50729">
    <property type="entry name" value="PH domain-like"/>
    <property type="match status" value="1"/>
</dbReference>
<dbReference type="SMART" id="SM00160">
    <property type="entry name" value="RanBD"/>
    <property type="match status" value="1"/>
</dbReference>
<dbReference type="AlphaFoldDB" id="A0AAD2H212"/>
<feature type="region of interest" description="Disordered" evidence="1">
    <location>
        <begin position="1"/>
        <end position="284"/>
    </location>
</feature>
<dbReference type="PROSITE" id="PS50196">
    <property type="entry name" value="RANBD1"/>
    <property type="match status" value="1"/>
</dbReference>
<dbReference type="InterPro" id="IPR053074">
    <property type="entry name" value="NPC_Nucleoporin"/>
</dbReference>
<keyword evidence="4" id="KW-1185">Reference proteome</keyword>
<dbReference type="InterPro" id="IPR000156">
    <property type="entry name" value="Ran_bind_dom"/>
</dbReference>
<dbReference type="Proteomes" id="UP001295794">
    <property type="component" value="Unassembled WGS sequence"/>
</dbReference>
<protein>
    <recommendedName>
        <fullName evidence="2">RanBD1 domain-containing protein</fullName>
    </recommendedName>
</protein>
<feature type="compositionally biased region" description="Polar residues" evidence="1">
    <location>
        <begin position="51"/>
        <end position="64"/>
    </location>
</feature>
<sequence length="603" mass="64197">MSGPESRDSSPHPTETKPQLDSSSIAPPSPTNSDPDTKTSRKREREVSLEPATTPQTSMDNINDASGKADIRTPARKSRRKLSSPVEEEDDVLGSGAGRSRSSSPGVGAMTVSPPQEMKIRVRQISQGVGDLSWKNIHSGGETGDGGDKMEPQPTAVPEDPMEDTSAGVDGEGDESGPTKSTPPVPTEDAMEIKPNESSQTTTSARSSRRDSMSDNGEREKGLKRTFLERGSSAGPQESSEESKASTEPLKRPRDDPDKDVNPRETKRPTPPPEQERVSPVLAAPAPKLGGFMAYASTSSPFAGVKGENLFKKSGTPVSFASAAPMVPNTSAFSAKSASLPISFAPTPSPSSSSSSSTSKRPVFGMSSSPFGASMKAKQDVLGTPSKLARAKSPTRRANPAAVNAFSAYASGGITSFALPGKAGRSETPDDNASIPGSAYSNGAAENGVEDERDERSATFGEILRAGKDEEEDKSDEDAKVVLTEQDVMTGEENEHTVHQVRGKLFMLDEESAWKERGTGTLKLNVRQSDHGGARLIMRKEAVYTLLLNVTLFRGMQCALAQDPRYLRISVLERGHTTHYNLRLATAKAATDLMEAIHAEVPQ</sequence>
<feature type="compositionally biased region" description="Polar residues" evidence="1">
    <location>
        <begin position="11"/>
        <end position="34"/>
    </location>
</feature>
<accession>A0AAD2H212</accession>
<comment type="caution">
    <text evidence="3">The sequence shown here is derived from an EMBL/GenBank/DDBJ whole genome shotgun (WGS) entry which is preliminary data.</text>
</comment>
<proteinExistence type="predicted"/>
<evidence type="ECO:0000259" key="2">
    <source>
        <dbReference type="PROSITE" id="PS50196"/>
    </source>
</evidence>